<dbReference type="RefSeq" id="WP_150804650.1">
    <property type="nucleotide sequence ID" value="NZ_CABVHY010000015.1"/>
</dbReference>
<accession>A0A5E7CVB4</accession>
<dbReference type="Proteomes" id="UP000379480">
    <property type="component" value="Unassembled WGS sequence"/>
</dbReference>
<dbReference type="AlphaFoldDB" id="A0A5E7CVB4"/>
<gene>
    <name evidence="1" type="ORF">PS723_03259</name>
</gene>
<dbReference type="Pfam" id="PF19619">
    <property type="entry name" value="DUF6124"/>
    <property type="match status" value="1"/>
</dbReference>
<sequence>MKKITPNPPETPSLSAYAFLDCSKLREAAESALDFQLTPPLDKPKLDKRPDNLFALTPDVDTETLLVHASETLASLNVMTPGLAFELEGSRRNVALAIQQRVVLGELLVNRALDNLASQASVVKPTAFQ</sequence>
<organism evidence="1 2">
    <name type="scientific">Pseudomonas fluorescens</name>
    <dbReference type="NCBI Taxonomy" id="294"/>
    <lineage>
        <taxon>Bacteria</taxon>
        <taxon>Pseudomonadati</taxon>
        <taxon>Pseudomonadota</taxon>
        <taxon>Gammaproteobacteria</taxon>
        <taxon>Pseudomonadales</taxon>
        <taxon>Pseudomonadaceae</taxon>
        <taxon>Pseudomonas</taxon>
    </lineage>
</organism>
<evidence type="ECO:0000313" key="1">
    <source>
        <dbReference type="EMBL" id="VVO08973.1"/>
    </source>
</evidence>
<proteinExistence type="predicted"/>
<name>A0A5E7CVB4_PSEFL</name>
<dbReference type="EMBL" id="CABVHY010000015">
    <property type="protein sequence ID" value="VVO08973.1"/>
    <property type="molecule type" value="Genomic_DNA"/>
</dbReference>
<reference evidence="1 2" key="1">
    <citation type="submission" date="2019-09" db="EMBL/GenBank/DDBJ databases">
        <authorList>
            <person name="Chandra G."/>
            <person name="Truman W A."/>
        </authorList>
    </citation>
    <scope>NUCLEOTIDE SEQUENCE [LARGE SCALE GENOMIC DNA]</scope>
    <source>
        <strain evidence="1">PS723</strain>
    </source>
</reference>
<protein>
    <recommendedName>
        <fullName evidence="3">DUF3077 domain-containing protein</fullName>
    </recommendedName>
</protein>
<evidence type="ECO:0008006" key="3">
    <source>
        <dbReference type="Google" id="ProtNLM"/>
    </source>
</evidence>
<dbReference type="OrthoDB" id="7009380at2"/>
<evidence type="ECO:0000313" key="2">
    <source>
        <dbReference type="Proteomes" id="UP000379480"/>
    </source>
</evidence>